<dbReference type="GO" id="GO:0005634">
    <property type="term" value="C:nucleus"/>
    <property type="evidence" value="ECO:0007669"/>
    <property type="project" value="UniProtKB-SubCell"/>
</dbReference>
<proteinExistence type="evidence at transcript level"/>
<dbReference type="InterPro" id="IPR047152">
    <property type="entry name" value="Caudal_homeobox"/>
</dbReference>
<feature type="DNA-binding region" description="Homeobox" evidence="6">
    <location>
        <begin position="329"/>
        <end position="388"/>
    </location>
</feature>
<protein>
    <submittedName>
        <fullName evidence="10">Homeobox transcription factor HD14</fullName>
    </submittedName>
</protein>
<keyword evidence="5 6" id="KW-0539">Nucleus</keyword>
<keyword evidence="4 6" id="KW-0371">Homeobox</keyword>
<feature type="domain" description="Homeobox" evidence="9">
    <location>
        <begin position="327"/>
        <end position="387"/>
    </location>
</feature>
<dbReference type="AlphaFoldDB" id="E3UJU3"/>
<sequence>MSALLPNTEIKQELLFTLDKLIRHSQNEAQLLKDALDSLKQNSSKSPGSQDTVRVKEEIVDVLTTEHFSAPSVHVSLSEDAPCTPIISSTCPPILSSPDTVQAAQTLLRIKNELSRELQRVSPREEIDEVKPPLAKRPRIDLSSDFFLQSAPAPPVAVPTATPMVLVPIPADKVRELLVNGGTIPPMSLLSALPFSQVGELPPIPPTSPQLSTSSLLNTELNTAQSAQPTSPGSSNLLQSPSTSPSASSTSPPLLSPTMSSSILRFCERRSDRRALDVFHYLPADARSSPFPTTKPTNYRQFLDDLTVTKVKIPKLPKNYEALPKLTSGMNERTVYTPFQTERLEQSFSTNPFLTKDQREKLSKELNIHAGRIKVWYQNRRARKRREEVLKEKIETAARTGSTTASTE</sequence>
<evidence type="ECO:0000256" key="4">
    <source>
        <dbReference type="ARBA" id="ARBA00023155"/>
    </source>
</evidence>
<evidence type="ECO:0000256" key="3">
    <source>
        <dbReference type="ARBA" id="ARBA00023125"/>
    </source>
</evidence>
<dbReference type="Gene3D" id="1.10.10.60">
    <property type="entry name" value="Homeodomain-like"/>
    <property type="match status" value="1"/>
</dbReference>
<comment type="subcellular location">
    <subcellularLocation>
        <location evidence="1 6 7">Nucleus</location>
    </subcellularLocation>
</comment>
<evidence type="ECO:0000256" key="2">
    <source>
        <dbReference type="ARBA" id="ARBA00010341"/>
    </source>
</evidence>
<reference evidence="10" key="1">
    <citation type="journal article" date="2010" name="Evodevo">
        <title>The homeodomain complement of the ctenophore Mnemiopsis leidyi suggests that Ctenophora and Porifera diverged prior to the ParaHoxozoa.</title>
        <authorList>
            <person name="Ryan J.F."/>
            <person name="Pang K."/>
            <person name="NISC Comparative Sequencing Program"/>
            <person name="Mullikin J.C."/>
            <person name="Martindale M.Q."/>
            <person name="Baxevanis A.D."/>
        </authorList>
    </citation>
    <scope>NUCLEOTIDE SEQUENCE</scope>
</reference>
<name>E3UJU3_MNELE</name>
<dbReference type="GO" id="GO:0000977">
    <property type="term" value="F:RNA polymerase II transcription regulatory region sequence-specific DNA binding"/>
    <property type="evidence" value="ECO:0007669"/>
    <property type="project" value="TreeGrafter"/>
</dbReference>
<dbReference type="PANTHER" id="PTHR24332">
    <property type="entry name" value="HOMEOBOX PROTEIN CDX"/>
    <property type="match status" value="1"/>
</dbReference>
<dbReference type="HOGENOM" id="CLU_674925_0_0_1"/>
<evidence type="ECO:0000313" key="10">
    <source>
        <dbReference type="EMBL" id="ADO22621.1"/>
    </source>
</evidence>
<dbReference type="GO" id="GO:0030154">
    <property type="term" value="P:cell differentiation"/>
    <property type="evidence" value="ECO:0007669"/>
    <property type="project" value="TreeGrafter"/>
</dbReference>
<organism evidence="10">
    <name type="scientific">Mnemiopsis leidyi</name>
    <name type="common">Sea walnut</name>
    <name type="synonym">Warty comb jellyfish</name>
    <dbReference type="NCBI Taxonomy" id="27923"/>
    <lineage>
        <taxon>Eukaryota</taxon>
        <taxon>Metazoa</taxon>
        <taxon>Ctenophora</taxon>
        <taxon>Tentaculata</taxon>
        <taxon>Lobata</taxon>
        <taxon>Bolinopsidae</taxon>
        <taxon>Mnemiopsis</taxon>
    </lineage>
</organism>
<evidence type="ECO:0000256" key="6">
    <source>
        <dbReference type="PROSITE-ProRule" id="PRU00108"/>
    </source>
</evidence>
<dbReference type="GO" id="GO:0009887">
    <property type="term" value="P:animal organ morphogenesis"/>
    <property type="evidence" value="ECO:0007669"/>
    <property type="project" value="TreeGrafter"/>
</dbReference>
<dbReference type="PROSITE" id="PS00027">
    <property type="entry name" value="HOMEOBOX_1"/>
    <property type="match status" value="1"/>
</dbReference>
<evidence type="ECO:0000256" key="5">
    <source>
        <dbReference type="ARBA" id="ARBA00023242"/>
    </source>
</evidence>
<comment type="similarity">
    <text evidence="2">Belongs to the Caudal homeobox family.</text>
</comment>
<evidence type="ECO:0000259" key="9">
    <source>
        <dbReference type="PROSITE" id="PS50071"/>
    </source>
</evidence>
<evidence type="ECO:0000256" key="1">
    <source>
        <dbReference type="ARBA" id="ARBA00004123"/>
    </source>
</evidence>
<evidence type="ECO:0000256" key="8">
    <source>
        <dbReference type="SAM" id="MobiDB-lite"/>
    </source>
</evidence>
<evidence type="ECO:0000256" key="7">
    <source>
        <dbReference type="RuleBase" id="RU000682"/>
    </source>
</evidence>
<feature type="region of interest" description="Disordered" evidence="8">
    <location>
        <begin position="222"/>
        <end position="257"/>
    </location>
</feature>
<dbReference type="EMBL" id="HM444100">
    <property type="protein sequence ID" value="ADO22621.1"/>
    <property type="molecule type" value="mRNA"/>
</dbReference>
<gene>
    <name evidence="10" type="primary">HD14</name>
</gene>
<feature type="compositionally biased region" description="Low complexity" evidence="8">
    <location>
        <begin position="237"/>
        <end position="257"/>
    </location>
</feature>
<dbReference type="InterPro" id="IPR017970">
    <property type="entry name" value="Homeobox_CS"/>
</dbReference>
<dbReference type="PANTHER" id="PTHR24332:SF9">
    <property type="entry name" value="HOMEOTIC PROTEIN CAUDAL"/>
    <property type="match status" value="1"/>
</dbReference>
<keyword evidence="3 6" id="KW-0238">DNA-binding</keyword>
<dbReference type="CDD" id="cd00086">
    <property type="entry name" value="homeodomain"/>
    <property type="match status" value="1"/>
</dbReference>
<dbReference type="InterPro" id="IPR009057">
    <property type="entry name" value="Homeodomain-like_sf"/>
</dbReference>
<accession>E3UJU3</accession>
<feature type="compositionally biased region" description="Polar residues" evidence="8">
    <location>
        <begin position="224"/>
        <end position="236"/>
    </location>
</feature>
<dbReference type="PROSITE" id="PS50071">
    <property type="entry name" value="HOMEOBOX_2"/>
    <property type="match status" value="1"/>
</dbReference>
<dbReference type="InterPro" id="IPR001356">
    <property type="entry name" value="HD"/>
</dbReference>
<dbReference type="Pfam" id="PF00046">
    <property type="entry name" value="Homeodomain"/>
    <property type="match status" value="1"/>
</dbReference>
<dbReference type="SMART" id="SM00389">
    <property type="entry name" value="HOX"/>
    <property type="match status" value="1"/>
</dbReference>
<dbReference type="GO" id="GO:0000981">
    <property type="term" value="F:DNA-binding transcription factor activity, RNA polymerase II-specific"/>
    <property type="evidence" value="ECO:0007669"/>
    <property type="project" value="InterPro"/>
</dbReference>
<dbReference type="GO" id="GO:0009948">
    <property type="term" value="P:anterior/posterior axis specification"/>
    <property type="evidence" value="ECO:0007669"/>
    <property type="project" value="TreeGrafter"/>
</dbReference>
<dbReference type="SUPFAM" id="SSF46689">
    <property type="entry name" value="Homeodomain-like"/>
    <property type="match status" value="1"/>
</dbReference>